<comment type="caution">
    <text evidence="1">The sequence shown here is derived from an EMBL/GenBank/DDBJ whole genome shotgun (WGS) entry which is preliminary data.</text>
</comment>
<reference evidence="1" key="1">
    <citation type="journal article" date="2020" name="mSystems">
        <title>Genome- and Community-Level Interaction Insights into Carbon Utilization and Element Cycling Functions of Hydrothermarchaeota in Hydrothermal Sediment.</title>
        <authorList>
            <person name="Zhou Z."/>
            <person name="Liu Y."/>
            <person name="Xu W."/>
            <person name="Pan J."/>
            <person name="Luo Z.H."/>
            <person name="Li M."/>
        </authorList>
    </citation>
    <scope>NUCLEOTIDE SEQUENCE [LARGE SCALE GENOMIC DNA]</scope>
    <source>
        <strain evidence="1">HyVt-76</strain>
    </source>
</reference>
<dbReference type="Proteomes" id="UP000886111">
    <property type="component" value="Unassembled WGS sequence"/>
</dbReference>
<accession>A0A7V5H2L2</accession>
<proteinExistence type="predicted"/>
<protein>
    <submittedName>
        <fullName evidence="1">Uncharacterized protein</fullName>
    </submittedName>
</protein>
<evidence type="ECO:0000313" key="1">
    <source>
        <dbReference type="EMBL" id="HHE54729.1"/>
    </source>
</evidence>
<sequence length="135" mass="14974">MKYLQTLLIVILFCVWALGQNTHGSAQYRARNDHSGNLIRLTFWNHGMFGGQKGDNSLFYAGEWPINSGMVQLGNASSYVASKVRVPVISDSTGDTSYVEVTPVVFCQGWDPMVFSHDSLGNFLGFEPLPGYYNV</sequence>
<dbReference type="EMBL" id="DRTD01000217">
    <property type="protein sequence ID" value="HHE54729.1"/>
    <property type="molecule type" value="Genomic_DNA"/>
</dbReference>
<name>A0A7V5H2L2_CALAY</name>
<feature type="non-terminal residue" evidence="1">
    <location>
        <position position="135"/>
    </location>
</feature>
<organism evidence="1">
    <name type="scientific">Caldithrix abyssi</name>
    <dbReference type="NCBI Taxonomy" id="187145"/>
    <lineage>
        <taxon>Bacteria</taxon>
        <taxon>Pseudomonadati</taxon>
        <taxon>Calditrichota</taxon>
        <taxon>Calditrichia</taxon>
        <taxon>Calditrichales</taxon>
        <taxon>Calditrichaceae</taxon>
        <taxon>Caldithrix</taxon>
    </lineage>
</organism>
<gene>
    <name evidence="1" type="ORF">ENL21_03025</name>
</gene>
<dbReference type="AlphaFoldDB" id="A0A7V5H2L2"/>